<evidence type="ECO:0000313" key="3">
    <source>
        <dbReference type="Proteomes" id="UP001160625"/>
    </source>
</evidence>
<accession>A0ABT6N0Y1</accession>
<gene>
    <name evidence="2" type="ORF">QGN17_09500</name>
</gene>
<evidence type="ECO:0000259" key="1">
    <source>
        <dbReference type="PROSITE" id="PS50835"/>
    </source>
</evidence>
<dbReference type="InterPro" id="IPR007110">
    <property type="entry name" value="Ig-like_dom"/>
</dbReference>
<dbReference type="Proteomes" id="UP001160625">
    <property type="component" value="Unassembled WGS sequence"/>
</dbReference>
<dbReference type="InterPro" id="IPR013783">
    <property type="entry name" value="Ig-like_fold"/>
</dbReference>
<protein>
    <recommendedName>
        <fullName evidence="1">Ig-like domain-containing protein</fullName>
    </recommendedName>
</protein>
<dbReference type="EMBL" id="JARYGZ010000001">
    <property type="protein sequence ID" value="MDH7638964.1"/>
    <property type="molecule type" value="Genomic_DNA"/>
</dbReference>
<dbReference type="Gene3D" id="2.60.40.10">
    <property type="entry name" value="Immunoglobulins"/>
    <property type="match status" value="1"/>
</dbReference>
<feature type="domain" description="Ig-like" evidence="1">
    <location>
        <begin position="78"/>
        <end position="145"/>
    </location>
</feature>
<organism evidence="2 3">
    <name type="scientific">Sphingomonas oryzagri</name>
    <dbReference type="NCBI Taxonomy" id="3042314"/>
    <lineage>
        <taxon>Bacteria</taxon>
        <taxon>Pseudomonadati</taxon>
        <taxon>Pseudomonadota</taxon>
        <taxon>Alphaproteobacteria</taxon>
        <taxon>Sphingomonadales</taxon>
        <taxon>Sphingomonadaceae</taxon>
        <taxon>Sphingomonas</taxon>
    </lineage>
</organism>
<dbReference type="PROSITE" id="PS50835">
    <property type="entry name" value="IG_LIKE"/>
    <property type="match status" value="1"/>
</dbReference>
<comment type="caution">
    <text evidence="2">The sequence shown here is derived from an EMBL/GenBank/DDBJ whole genome shotgun (WGS) entry which is preliminary data.</text>
</comment>
<evidence type="ECO:0000313" key="2">
    <source>
        <dbReference type="EMBL" id="MDH7638964.1"/>
    </source>
</evidence>
<proteinExistence type="predicted"/>
<keyword evidence="3" id="KW-1185">Reference proteome</keyword>
<reference evidence="2" key="1">
    <citation type="submission" date="2023-04" db="EMBL/GenBank/DDBJ databases">
        <title>Sphingomonas sp. MAHUQ-71 isolated from rice field.</title>
        <authorList>
            <person name="Huq M.A."/>
        </authorList>
    </citation>
    <scope>NUCLEOTIDE SEQUENCE</scope>
    <source>
        <strain evidence="2">MAHUQ-71</strain>
    </source>
</reference>
<sequence>MSAVRDTSALRTLTGISARDASNTLRTIAAGFARDSSNVSRKVFSAFGGTTGAVASPSDVRGTGRSNNAIAVTTAPSTCTASGGAAPLTYAWTQTGGDPFTILYPTAASTAFTADSVSAGIPQAATFICTVTDAAGQTATSNIVTATARNLGGYA</sequence>
<name>A0ABT6N0Y1_9SPHN</name>
<dbReference type="RefSeq" id="WP_281044236.1">
    <property type="nucleotide sequence ID" value="NZ_JARYGZ010000001.1"/>
</dbReference>